<organism evidence="2 3">
    <name type="scientific">Pseudoroseomonas cervicalis ATCC 49957</name>
    <dbReference type="NCBI Taxonomy" id="525371"/>
    <lineage>
        <taxon>Bacteria</taxon>
        <taxon>Pseudomonadati</taxon>
        <taxon>Pseudomonadota</taxon>
        <taxon>Alphaproteobacteria</taxon>
        <taxon>Acetobacterales</taxon>
        <taxon>Roseomonadaceae</taxon>
        <taxon>Roseomonas</taxon>
    </lineage>
</organism>
<evidence type="ECO:0000313" key="2">
    <source>
        <dbReference type="EMBL" id="EFH09271.1"/>
    </source>
</evidence>
<keyword evidence="3" id="KW-1185">Reference proteome</keyword>
<comment type="caution">
    <text evidence="2">The sequence shown here is derived from an EMBL/GenBank/DDBJ whole genome shotgun (WGS) entry which is preliminary data.</text>
</comment>
<name>D5RTU6_9PROT</name>
<evidence type="ECO:0000256" key="1">
    <source>
        <dbReference type="SAM" id="MobiDB-lite"/>
    </source>
</evidence>
<feature type="region of interest" description="Disordered" evidence="1">
    <location>
        <begin position="1"/>
        <end position="44"/>
    </location>
</feature>
<proteinExistence type="predicted"/>
<dbReference type="HOGENOM" id="CLU_3209751_0_0_5"/>
<protein>
    <submittedName>
        <fullName evidence="2">Uncharacterized protein</fullName>
    </submittedName>
</protein>
<feature type="non-terminal residue" evidence="2">
    <location>
        <position position="1"/>
    </location>
</feature>
<dbReference type="EMBL" id="ADVL01000848">
    <property type="protein sequence ID" value="EFH09271.1"/>
    <property type="molecule type" value="Genomic_DNA"/>
</dbReference>
<evidence type="ECO:0000313" key="3">
    <source>
        <dbReference type="Proteomes" id="UP000005324"/>
    </source>
</evidence>
<gene>
    <name evidence="2" type="ORF">HMPREF0731_4508</name>
</gene>
<reference evidence="2 3" key="1">
    <citation type="submission" date="2010-04" db="EMBL/GenBank/DDBJ databases">
        <authorList>
            <person name="Qin X."/>
            <person name="Bachman B."/>
            <person name="Battles P."/>
            <person name="Bell A."/>
            <person name="Bess C."/>
            <person name="Bickham C."/>
            <person name="Chaboub L."/>
            <person name="Chen D."/>
            <person name="Coyle M."/>
            <person name="Deiros D.R."/>
            <person name="Dinh H."/>
            <person name="Forbes L."/>
            <person name="Fowler G."/>
            <person name="Francisco L."/>
            <person name="Fu Q."/>
            <person name="Gubbala S."/>
            <person name="Hale W."/>
            <person name="Han Y."/>
            <person name="Hemphill L."/>
            <person name="Highlander S.K."/>
            <person name="Hirani K."/>
            <person name="Hogues M."/>
            <person name="Jackson L."/>
            <person name="Jakkamsetti A."/>
            <person name="Javaid M."/>
            <person name="Jiang H."/>
            <person name="Korchina V."/>
            <person name="Kovar C."/>
            <person name="Lara F."/>
            <person name="Lee S."/>
            <person name="Mata R."/>
            <person name="Mathew T."/>
            <person name="Moen C."/>
            <person name="Morales K."/>
            <person name="Munidasa M."/>
            <person name="Nazareth L."/>
            <person name="Ngo R."/>
            <person name="Nguyen L."/>
            <person name="Okwuonu G."/>
            <person name="Ongeri F."/>
            <person name="Patil S."/>
            <person name="Petrosino J."/>
            <person name="Pham C."/>
            <person name="Pham P."/>
            <person name="Pu L.-L."/>
            <person name="Puazo M."/>
            <person name="Raj R."/>
            <person name="Reid J."/>
            <person name="Rouhana J."/>
            <person name="Saada N."/>
            <person name="Shang Y."/>
            <person name="Simmons D."/>
            <person name="Thornton R."/>
            <person name="Warren J."/>
            <person name="Weissenberger G."/>
            <person name="Zhang J."/>
            <person name="Zhang L."/>
            <person name="Zhou C."/>
            <person name="Zhu D."/>
            <person name="Muzny D."/>
            <person name="Worley K."/>
            <person name="Gibbs R."/>
        </authorList>
    </citation>
    <scope>NUCLEOTIDE SEQUENCE [LARGE SCALE GENOMIC DNA]</scope>
    <source>
        <strain evidence="2 3">ATCC 49957</strain>
    </source>
</reference>
<sequence length="44" mass="4574">ASAATVSGCGVGAGPVSGRRARLRSMRGQSILVPPTDRRRRPRG</sequence>
<dbReference type="AlphaFoldDB" id="D5RTU6"/>
<dbReference type="Proteomes" id="UP000005324">
    <property type="component" value="Unassembled WGS sequence"/>
</dbReference>
<accession>D5RTU6</accession>